<dbReference type="OrthoDB" id="10667099at2759"/>
<comment type="caution">
    <text evidence="2">The sequence shown here is derived from an EMBL/GenBank/DDBJ whole genome shotgun (WGS) entry which is preliminary data.</text>
</comment>
<feature type="compositionally biased region" description="Basic and acidic residues" evidence="1">
    <location>
        <begin position="378"/>
        <end position="390"/>
    </location>
</feature>
<feature type="region of interest" description="Disordered" evidence="1">
    <location>
        <begin position="278"/>
        <end position="444"/>
    </location>
</feature>
<feature type="compositionally biased region" description="Polar residues" evidence="1">
    <location>
        <begin position="463"/>
        <end position="483"/>
    </location>
</feature>
<dbReference type="EMBL" id="JAGRRH010000016">
    <property type="protein sequence ID" value="KAG7354019.1"/>
    <property type="molecule type" value="Genomic_DNA"/>
</dbReference>
<feature type="compositionally biased region" description="Low complexity" evidence="1">
    <location>
        <begin position="428"/>
        <end position="444"/>
    </location>
</feature>
<evidence type="ECO:0000256" key="1">
    <source>
        <dbReference type="SAM" id="MobiDB-lite"/>
    </source>
</evidence>
<feature type="region of interest" description="Disordered" evidence="1">
    <location>
        <begin position="457"/>
        <end position="524"/>
    </location>
</feature>
<keyword evidence="3" id="KW-1185">Reference proteome</keyword>
<evidence type="ECO:0000313" key="2">
    <source>
        <dbReference type="EMBL" id="KAG7354019.1"/>
    </source>
</evidence>
<dbReference type="Proteomes" id="UP000693970">
    <property type="component" value="Unassembled WGS sequence"/>
</dbReference>
<accession>A0A9K3L1S1</accession>
<evidence type="ECO:0000313" key="3">
    <source>
        <dbReference type="Proteomes" id="UP000693970"/>
    </source>
</evidence>
<name>A0A9K3L1S1_9STRA</name>
<feature type="compositionally biased region" description="Low complexity" evidence="1">
    <location>
        <begin position="1"/>
        <end position="10"/>
    </location>
</feature>
<proteinExistence type="predicted"/>
<dbReference type="AlphaFoldDB" id="A0A9K3L1S1"/>
<reference evidence="2" key="2">
    <citation type="submission" date="2021-04" db="EMBL/GenBank/DDBJ databases">
        <authorList>
            <person name="Podell S."/>
        </authorList>
    </citation>
    <scope>NUCLEOTIDE SEQUENCE</scope>
    <source>
        <strain evidence="2">Hildebrandi</strain>
    </source>
</reference>
<gene>
    <name evidence="2" type="ORF">IV203_003375</name>
</gene>
<feature type="compositionally biased region" description="Basic and acidic residues" evidence="1">
    <location>
        <begin position="350"/>
        <end position="365"/>
    </location>
</feature>
<sequence>MAPFSQSFSPPMSPNGMTVEVSSSQSASQLSPLQDPFFYANIIQRAEKSTEFRNHPPMMEEESDDHASVSLEDYEDSLPPVPKRRMSRNNFAIVSQRLSSVAKPASSKKSVRFQDDSNNSLLIIQEIESHRDFSTRERNRCWWSPSEKEKCMSKHERVVSRMEHRKPCRKHETYRGLESWTSQGAAYLDQVINLCVDAVMDEQDHQWRVQKDDFERFAAISQRVTADSAKRARQVGLKDEREAMLVRNQNWVEDDEMTVQSATSVSVMTAIKRKKKLTSLCEKRDPGAKKLRKKTGKSSSSTKDKDDHKHTSNNNDSSSTALEKLIHKQSSAGSTSDKAPESVKSSSKKSRSDRSTKSSSKKESSRSASKTRKAKSGVSRDTDKNEKERASNNASVSSCKKKRSSKSSSNDVLATPVCARDTKVGSLTISGTPPTSFSSSASSLEEISPLAAAIIRQSKHKSQISQNNTKAHTTGTLNHSSDSSSKKMAETPSNATDSRGGGKLADPPGRRATRSKSSHVDNTLLTMKNKLKVAFLEGKR</sequence>
<feature type="region of interest" description="Disordered" evidence="1">
    <location>
        <begin position="1"/>
        <end position="30"/>
    </location>
</feature>
<feature type="region of interest" description="Disordered" evidence="1">
    <location>
        <begin position="49"/>
        <end position="83"/>
    </location>
</feature>
<reference evidence="2" key="1">
    <citation type="journal article" date="2021" name="Sci. Rep.">
        <title>Diploid genomic architecture of Nitzschia inconspicua, an elite biomass production diatom.</title>
        <authorList>
            <person name="Oliver A."/>
            <person name="Podell S."/>
            <person name="Pinowska A."/>
            <person name="Traller J.C."/>
            <person name="Smith S.R."/>
            <person name="McClure R."/>
            <person name="Beliaev A."/>
            <person name="Bohutskyi P."/>
            <person name="Hill E.A."/>
            <person name="Rabines A."/>
            <person name="Zheng H."/>
            <person name="Allen L.Z."/>
            <person name="Kuo A."/>
            <person name="Grigoriev I.V."/>
            <person name="Allen A.E."/>
            <person name="Hazlebeck D."/>
            <person name="Allen E.E."/>
        </authorList>
    </citation>
    <scope>NUCLEOTIDE SEQUENCE</scope>
    <source>
        <strain evidence="2">Hildebrandi</strain>
    </source>
</reference>
<protein>
    <submittedName>
        <fullName evidence="2">Uncharacterized protein</fullName>
    </submittedName>
</protein>
<feature type="compositionally biased region" description="Polar residues" evidence="1">
    <location>
        <begin position="328"/>
        <end position="337"/>
    </location>
</feature>
<organism evidence="2 3">
    <name type="scientific">Nitzschia inconspicua</name>
    <dbReference type="NCBI Taxonomy" id="303405"/>
    <lineage>
        <taxon>Eukaryota</taxon>
        <taxon>Sar</taxon>
        <taxon>Stramenopiles</taxon>
        <taxon>Ochrophyta</taxon>
        <taxon>Bacillariophyta</taxon>
        <taxon>Bacillariophyceae</taxon>
        <taxon>Bacillariophycidae</taxon>
        <taxon>Bacillariales</taxon>
        <taxon>Bacillariaceae</taxon>
        <taxon>Nitzschia</taxon>
    </lineage>
</organism>